<dbReference type="SUPFAM" id="SSF53335">
    <property type="entry name" value="S-adenosyl-L-methionine-dependent methyltransferases"/>
    <property type="match status" value="1"/>
</dbReference>
<evidence type="ECO:0000313" key="1">
    <source>
        <dbReference type="EMBL" id="SVA08268.1"/>
    </source>
</evidence>
<organism evidence="1">
    <name type="scientific">marine metagenome</name>
    <dbReference type="NCBI Taxonomy" id="408172"/>
    <lineage>
        <taxon>unclassified sequences</taxon>
        <taxon>metagenomes</taxon>
        <taxon>ecological metagenomes</taxon>
    </lineage>
</organism>
<dbReference type="InterPro" id="IPR029063">
    <property type="entry name" value="SAM-dependent_MTases_sf"/>
</dbReference>
<gene>
    <name evidence="1" type="ORF">METZ01_LOCUS61122</name>
</gene>
<feature type="non-terminal residue" evidence="1">
    <location>
        <position position="1"/>
    </location>
</feature>
<protein>
    <recommendedName>
        <fullName evidence="2">Methyltransferase type 11 domain-containing protein</fullName>
    </recommendedName>
</protein>
<proteinExistence type="predicted"/>
<accession>A0A381SY52</accession>
<dbReference type="EMBL" id="UINC01003666">
    <property type="protein sequence ID" value="SVA08268.1"/>
    <property type="molecule type" value="Genomic_DNA"/>
</dbReference>
<reference evidence="1" key="1">
    <citation type="submission" date="2018-05" db="EMBL/GenBank/DDBJ databases">
        <authorList>
            <person name="Lanie J.A."/>
            <person name="Ng W.-L."/>
            <person name="Kazmierczak K.M."/>
            <person name="Andrzejewski T.M."/>
            <person name="Davidsen T.M."/>
            <person name="Wayne K.J."/>
            <person name="Tettelin H."/>
            <person name="Glass J.I."/>
            <person name="Rusch D."/>
            <person name="Podicherti R."/>
            <person name="Tsui H.-C.T."/>
            <person name="Winkler M.E."/>
        </authorList>
    </citation>
    <scope>NUCLEOTIDE SEQUENCE</scope>
</reference>
<sequence>VQQSDAHRYETYFHLLVDLHRMLRVDRYLEIGVNEGHSLACVGAHTRILGVDPAPRVVGLDHPDWSVVTATSEAFFRDHDPVALLGGQVDLAFVDGLHHAEVALADVLAIERIAHPGTVVLVHDVLPIDGPSSERQRASMVWSGDVWKVVVLLRRHRPDLRVTTLDVGPTGMAVITGFGSQPCDAWVADALAGILTSNYDDLVAMGLDEALGVRPATRDVLAGLLGG</sequence>
<dbReference type="AlphaFoldDB" id="A0A381SY52"/>
<dbReference type="Gene3D" id="3.40.50.150">
    <property type="entry name" value="Vaccinia Virus protein VP39"/>
    <property type="match status" value="1"/>
</dbReference>
<dbReference type="Pfam" id="PF13578">
    <property type="entry name" value="Methyltransf_24"/>
    <property type="match status" value="1"/>
</dbReference>
<name>A0A381SY52_9ZZZZ</name>
<evidence type="ECO:0008006" key="2">
    <source>
        <dbReference type="Google" id="ProtNLM"/>
    </source>
</evidence>